<organism evidence="1 2">
    <name type="scientific">Acaulospora colombiana</name>
    <dbReference type="NCBI Taxonomy" id="27376"/>
    <lineage>
        <taxon>Eukaryota</taxon>
        <taxon>Fungi</taxon>
        <taxon>Fungi incertae sedis</taxon>
        <taxon>Mucoromycota</taxon>
        <taxon>Glomeromycotina</taxon>
        <taxon>Glomeromycetes</taxon>
        <taxon>Diversisporales</taxon>
        <taxon>Acaulosporaceae</taxon>
        <taxon>Acaulospora</taxon>
    </lineage>
</organism>
<keyword evidence="2" id="KW-1185">Reference proteome</keyword>
<proteinExistence type="predicted"/>
<dbReference type="Proteomes" id="UP000789525">
    <property type="component" value="Unassembled WGS sequence"/>
</dbReference>
<evidence type="ECO:0000313" key="2">
    <source>
        <dbReference type="Proteomes" id="UP000789525"/>
    </source>
</evidence>
<gene>
    <name evidence="1" type="ORF">ACOLOM_LOCUS3354</name>
</gene>
<accession>A0ACA9L967</accession>
<dbReference type="EMBL" id="CAJVPT010004935">
    <property type="protein sequence ID" value="CAG8514148.1"/>
    <property type="molecule type" value="Genomic_DNA"/>
</dbReference>
<sequence length="611" mass="71663">MARTQILAPCLKHIFIHLEPEDVARCAQVSRLWRDASYSESLWKRFCDQRWKYWKSKPKKADGWRQIFLARITTDRWAFGILDELAAGGPFYLANMKKLRQLGDNCRDVLLWVMDNPNERALQFIRRSETIQKWKAWRNYQLEVSNLEGFAMMATFFNERIDVDEILREIDELAIEFNSLCANNPPDSQLTKFRLLTNFFGAKYPSTASVLEIETKFLYLVSPLLETKQSKACVMTVLFEALAAKVGIENVDIVSDRDKLTFRRYHFVRFRDEENSTSNMMDHDSKSEMNSDDEALEINIYHVDFQKHSETGVLTVEQFDRHSSKYYGAYTPEYKFIPQQKLFRLFLQDYWIALTTIRGYNRDIIYGTALQLHFVRSPEYLDCTLGDLCKLMNFWWSFVAARYRYPEDYEFGRMALADISNYISGGTPVEQDMWQRLAEDVNEDIEGLEDDDCADWDFESGQSLRGQLGKKDPKFYVGDVVNFKKFHSLGVVCRWDRVYNSELAENVAKFVWTDLESPRNEPFYEVLTHRGSFIYCGQRTLILEPLNSERLLRMVPTNVYGDFLGNEADWELAKALGPITTELVGCYFERWDQESCKYIANEVTSRWFPDG</sequence>
<evidence type="ECO:0000313" key="1">
    <source>
        <dbReference type="EMBL" id="CAG8514148.1"/>
    </source>
</evidence>
<reference evidence="1" key="1">
    <citation type="submission" date="2021-06" db="EMBL/GenBank/DDBJ databases">
        <authorList>
            <person name="Kallberg Y."/>
            <person name="Tangrot J."/>
            <person name="Rosling A."/>
        </authorList>
    </citation>
    <scope>NUCLEOTIDE SEQUENCE</scope>
    <source>
        <strain evidence="1">CL356</strain>
    </source>
</reference>
<comment type="caution">
    <text evidence="1">The sequence shown here is derived from an EMBL/GenBank/DDBJ whole genome shotgun (WGS) entry which is preliminary data.</text>
</comment>
<name>A0ACA9L967_9GLOM</name>
<protein>
    <submittedName>
        <fullName evidence="1">2734_t:CDS:1</fullName>
    </submittedName>
</protein>